<organism evidence="2 3">
    <name type="scientific">Megalops atlanticus</name>
    <name type="common">Tarpon</name>
    <name type="synonym">Clupea gigantea</name>
    <dbReference type="NCBI Taxonomy" id="7932"/>
    <lineage>
        <taxon>Eukaryota</taxon>
        <taxon>Metazoa</taxon>
        <taxon>Chordata</taxon>
        <taxon>Craniata</taxon>
        <taxon>Vertebrata</taxon>
        <taxon>Euteleostomi</taxon>
        <taxon>Actinopterygii</taxon>
        <taxon>Neopterygii</taxon>
        <taxon>Teleostei</taxon>
        <taxon>Elopiformes</taxon>
        <taxon>Megalopidae</taxon>
        <taxon>Megalops</taxon>
    </lineage>
</organism>
<reference evidence="2" key="1">
    <citation type="submission" date="2021-01" db="EMBL/GenBank/DDBJ databases">
        <authorList>
            <person name="Zahm M."/>
            <person name="Roques C."/>
            <person name="Cabau C."/>
            <person name="Klopp C."/>
            <person name="Donnadieu C."/>
            <person name="Jouanno E."/>
            <person name="Lampietro C."/>
            <person name="Louis A."/>
            <person name="Herpin A."/>
            <person name="Echchiki A."/>
            <person name="Berthelot C."/>
            <person name="Parey E."/>
            <person name="Roest-Crollius H."/>
            <person name="Braasch I."/>
            <person name="Postlethwait J."/>
            <person name="Bobe J."/>
            <person name="Montfort J."/>
            <person name="Bouchez O."/>
            <person name="Begum T."/>
            <person name="Mejri S."/>
            <person name="Adams A."/>
            <person name="Chen W.-J."/>
            <person name="Guiguen Y."/>
        </authorList>
    </citation>
    <scope>NUCLEOTIDE SEQUENCE</scope>
    <source>
        <strain evidence="2">YG-15Mar2019-1</strain>
        <tissue evidence="2">Brain</tissue>
    </source>
</reference>
<dbReference type="AlphaFoldDB" id="A0A9D3PBI2"/>
<dbReference type="EMBL" id="JAFDVH010000022">
    <property type="protein sequence ID" value="KAG7456556.1"/>
    <property type="molecule type" value="Genomic_DNA"/>
</dbReference>
<sequence length="110" mass="11642">MCCVSPQRVSVLPLSFLLCAVPVTGHRESQPAASLSPASVLPAVCCASHRPQRVTASSESQSCLCPSCCVLCQSQATVSHSQQRVSVLPLLHLKASSLLQRSTVSSPLKW</sequence>
<evidence type="ECO:0008006" key="4">
    <source>
        <dbReference type="Google" id="ProtNLM"/>
    </source>
</evidence>
<keyword evidence="1" id="KW-0732">Signal</keyword>
<dbReference type="Proteomes" id="UP001046870">
    <property type="component" value="Chromosome 22"/>
</dbReference>
<protein>
    <recommendedName>
        <fullName evidence="4">Secreted protein</fullName>
    </recommendedName>
</protein>
<gene>
    <name evidence="2" type="ORF">MATL_G00237100</name>
</gene>
<feature type="chain" id="PRO_5038657946" description="Secreted protein" evidence="1">
    <location>
        <begin position="26"/>
        <end position="110"/>
    </location>
</feature>
<proteinExistence type="predicted"/>
<evidence type="ECO:0000313" key="3">
    <source>
        <dbReference type="Proteomes" id="UP001046870"/>
    </source>
</evidence>
<comment type="caution">
    <text evidence="2">The sequence shown here is derived from an EMBL/GenBank/DDBJ whole genome shotgun (WGS) entry which is preliminary data.</text>
</comment>
<evidence type="ECO:0000256" key="1">
    <source>
        <dbReference type="SAM" id="SignalP"/>
    </source>
</evidence>
<evidence type="ECO:0000313" key="2">
    <source>
        <dbReference type="EMBL" id="KAG7456556.1"/>
    </source>
</evidence>
<keyword evidence="3" id="KW-1185">Reference proteome</keyword>
<feature type="signal peptide" evidence="1">
    <location>
        <begin position="1"/>
        <end position="25"/>
    </location>
</feature>
<name>A0A9D3PBI2_MEGAT</name>
<accession>A0A9D3PBI2</accession>